<name>A0A6L5YZC0_9RHOB</name>
<dbReference type="PANTHER" id="PTHR19328:SF75">
    <property type="entry name" value="ALDOSE SUGAR DEHYDROGENASE YLII"/>
    <property type="match status" value="1"/>
</dbReference>
<dbReference type="PROSITE" id="PS51257">
    <property type="entry name" value="PROKAR_LIPOPROTEIN"/>
    <property type="match status" value="1"/>
</dbReference>
<feature type="signal peptide" evidence="1">
    <location>
        <begin position="1"/>
        <end position="23"/>
    </location>
</feature>
<gene>
    <name evidence="3" type="ORF">GE300_08425</name>
</gene>
<protein>
    <submittedName>
        <fullName evidence="3">PQQ-dependent sugar dehydrogenase</fullName>
    </submittedName>
</protein>
<proteinExistence type="predicted"/>
<dbReference type="InterPro" id="IPR011041">
    <property type="entry name" value="Quinoprot_gluc/sorb_DH_b-prop"/>
</dbReference>
<reference evidence="3 4" key="1">
    <citation type="submission" date="2019-10" db="EMBL/GenBank/DDBJ databases">
        <title>Cognatihalovulum marinum gen. nov. sp. nov., a new member of the family Rhodobacteraceae isolated from deep seawater of the Northwest Indian Ocean.</title>
        <authorList>
            <person name="Ruan C."/>
            <person name="Wang J."/>
            <person name="Zheng X."/>
            <person name="Song L."/>
            <person name="Zhu Y."/>
            <person name="Huang Y."/>
            <person name="Lu Z."/>
            <person name="Du W."/>
            <person name="Huang L."/>
            <person name="Dai X."/>
        </authorList>
    </citation>
    <scope>NUCLEOTIDE SEQUENCE [LARGE SCALE GENOMIC DNA]</scope>
    <source>
        <strain evidence="3 4">2CG4</strain>
    </source>
</reference>
<sequence length="407" mass="43177">MPAITRAALLLSVSLLTAGAACAQTGAPVRQGAKNAPHFEPAFQNQTRAPARDSGIALAVETLAEGLANPWGIAALPDGGYLVTERAGRLRVLGADGSLSEPVRGLPEIAVRDQGGLLDVALGPAFDSDRRIYWTYAKPKDGGYVTAAARGVLSEDRSELTQVEDIFVQEPVSPVAMHFGARILFDGEGRAFVTTGEHSARSERGKAQDLGTTFGKVIRINPDGSVPQDNPYTGEADAIDTIWSLGHRNIQGADIHPESGALWTVEHGPRGGDELNIARAGENYGWPVVSYGINYNGSPVGSGEPRAEGMVEPRYYWDPVIAPGGMVFYDGDMFADWQGDLLISSLNPGALVRLRLDGDTVTGEERLLTDQGRIRDLEIAADGAILALVDAANGKVLRLTPEAATTE</sequence>
<dbReference type="InterPro" id="IPR012938">
    <property type="entry name" value="Glc/Sorbosone_DH"/>
</dbReference>
<evidence type="ECO:0000259" key="2">
    <source>
        <dbReference type="Pfam" id="PF07995"/>
    </source>
</evidence>
<dbReference type="RefSeq" id="WP_154446112.1">
    <property type="nucleotide sequence ID" value="NZ_WIND01000004.1"/>
</dbReference>
<dbReference type="SUPFAM" id="SSF50952">
    <property type="entry name" value="Soluble quinoprotein glucose dehydrogenase"/>
    <property type="match status" value="1"/>
</dbReference>
<dbReference type="InterPro" id="IPR011042">
    <property type="entry name" value="6-blade_b-propeller_TolB-like"/>
</dbReference>
<comment type="caution">
    <text evidence="3">The sequence shown here is derived from an EMBL/GenBank/DDBJ whole genome shotgun (WGS) entry which is preliminary data.</text>
</comment>
<dbReference type="PANTHER" id="PTHR19328">
    <property type="entry name" value="HEDGEHOG-INTERACTING PROTEIN"/>
    <property type="match status" value="1"/>
</dbReference>
<organism evidence="3 4">
    <name type="scientific">Halovulum marinum</name>
    <dbReference type="NCBI Taxonomy" id="2662447"/>
    <lineage>
        <taxon>Bacteria</taxon>
        <taxon>Pseudomonadati</taxon>
        <taxon>Pseudomonadota</taxon>
        <taxon>Alphaproteobacteria</taxon>
        <taxon>Rhodobacterales</taxon>
        <taxon>Paracoccaceae</taxon>
        <taxon>Halovulum</taxon>
    </lineage>
</organism>
<dbReference type="Pfam" id="PF07995">
    <property type="entry name" value="GSDH"/>
    <property type="match status" value="1"/>
</dbReference>
<dbReference type="EMBL" id="WIND01000004">
    <property type="protein sequence ID" value="MSU89641.1"/>
    <property type="molecule type" value="Genomic_DNA"/>
</dbReference>
<keyword evidence="4" id="KW-1185">Reference proteome</keyword>
<keyword evidence="1" id="KW-0732">Signal</keyword>
<evidence type="ECO:0000256" key="1">
    <source>
        <dbReference type="SAM" id="SignalP"/>
    </source>
</evidence>
<accession>A0A6L5YZC0</accession>
<feature type="chain" id="PRO_5027119535" evidence="1">
    <location>
        <begin position="24"/>
        <end position="407"/>
    </location>
</feature>
<evidence type="ECO:0000313" key="3">
    <source>
        <dbReference type="EMBL" id="MSU89641.1"/>
    </source>
</evidence>
<dbReference type="AlphaFoldDB" id="A0A6L5YZC0"/>
<dbReference type="Gene3D" id="2.120.10.30">
    <property type="entry name" value="TolB, C-terminal domain"/>
    <property type="match status" value="1"/>
</dbReference>
<feature type="domain" description="Glucose/Sorbosone dehydrogenase" evidence="2">
    <location>
        <begin position="67"/>
        <end position="398"/>
    </location>
</feature>
<dbReference type="Proteomes" id="UP000474957">
    <property type="component" value="Unassembled WGS sequence"/>
</dbReference>
<evidence type="ECO:0000313" key="4">
    <source>
        <dbReference type="Proteomes" id="UP000474957"/>
    </source>
</evidence>